<dbReference type="Gene3D" id="3.40.190.10">
    <property type="entry name" value="Periplasmic binding protein-like II"/>
    <property type="match status" value="1"/>
</dbReference>
<reference evidence="3 4" key="1">
    <citation type="submission" date="2018-10" db="EMBL/GenBank/DDBJ databases">
        <authorList>
            <person name="Criscuolo A."/>
        </authorList>
    </citation>
    <scope>NUCLEOTIDE SEQUENCE [LARGE SCALE GENOMIC DNA]</scope>
    <source>
        <strain evidence="3">DnA1</strain>
    </source>
</reference>
<dbReference type="PANTHER" id="PTHR42928">
    <property type="entry name" value="TRICARBOXYLATE-BINDING PROTEIN"/>
    <property type="match status" value="1"/>
</dbReference>
<comment type="similarity">
    <text evidence="1">Belongs to the UPF0065 (bug) family.</text>
</comment>
<evidence type="ECO:0000313" key="3">
    <source>
        <dbReference type="EMBL" id="VCU71908.1"/>
    </source>
</evidence>
<evidence type="ECO:0000313" key="4">
    <source>
        <dbReference type="Proteomes" id="UP000277294"/>
    </source>
</evidence>
<feature type="chain" id="PRO_5017948954" evidence="2">
    <location>
        <begin position="28"/>
        <end position="325"/>
    </location>
</feature>
<dbReference type="RefSeq" id="WP_246013371.1">
    <property type="nucleotide sequence ID" value="NZ_UWPJ01000032.1"/>
</dbReference>
<accession>A0A3P4B893</accession>
<proteinExistence type="inferred from homology"/>
<dbReference type="PIRSF" id="PIRSF017082">
    <property type="entry name" value="YflP"/>
    <property type="match status" value="1"/>
</dbReference>
<evidence type="ECO:0000256" key="1">
    <source>
        <dbReference type="ARBA" id="ARBA00006987"/>
    </source>
</evidence>
<dbReference type="Pfam" id="PF03401">
    <property type="entry name" value="TctC"/>
    <property type="match status" value="1"/>
</dbReference>
<dbReference type="InterPro" id="IPR042100">
    <property type="entry name" value="Bug_dom1"/>
</dbReference>
<dbReference type="PANTHER" id="PTHR42928:SF5">
    <property type="entry name" value="BLR1237 PROTEIN"/>
    <property type="match status" value="1"/>
</dbReference>
<evidence type="ECO:0000256" key="2">
    <source>
        <dbReference type="SAM" id="SignalP"/>
    </source>
</evidence>
<protein>
    <submittedName>
        <fullName evidence="3">Tripartite tricarboxylate transporter family receptor</fullName>
    </submittedName>
</protein>
<dbReference type="Gene3D" id="3.40.190.150">
    <property type="entry name" value="Bordetella uptake gene, domain 1"/>
    <property type="match status" value="1"/>
</dbReference>
<dbReference type="InterPro" id="IPR005064">
    <property type="entry name" value="BUG"/>
</dbReference>
<dbReference type="CDD" id="cd07012">
    <property type="entry name" value="PBP2_Bug_TTT"/>
    <property type="match status" value="1"/>
</dbReference>
<keyword evidence="2" id="KW-0732">Signal</keyword>
<dbReference type="EMBL" id="UWPJ01000032">
    <property type="protein sequence ID" value="VCU71908.1"/>
    <property type="molecule type" value="Genomic_DNA"/>
</dbReference>
<feature type="signal peptide" evidence="2">
    <location>
        <begin position="1"/>
        <end position="27"/>
    </location>
</feature>
<sequence>MLNAIVLIARRIAVCLGLAVASQAAVAADWPAKPVTIVVPYAAGGNTDLMARVTAEALSQFTGKRFVVENRGGAGGTIAAEYVAKLANDGHTLFFGTVGQLSTAPFTNRIKYDPQKDFIPIANVGGNPCVFAASPNAPFKTLQEMVAYGKAHPGKMTIGNAGIGGLTHLSSALFLSQSKIDAVLVPYKGASAALADALAGQIDFYSGSLSEVLPHAKSGSLRMLAVTSPGRDASLPDVPAISEMYPGYSVETWNGLLAPAGLPASGAAYLIEAMRKIHADPAFQKKLLNLGITPIPEFGDDFRKRIVADTEKWGPVIQAAGIVPE</sequence>
<dbReference type="SUPFAM" id="SSF53850">
    <property type="entry name" value="Periplasmic binding protein-like II"/>
    <property type="match status" value="1"/>
</dbReference>
<keyword evidence="3" id="KW-0675">Receptor</keyword>
<dbReference type="Proteomes" id="UP000277294">
    <property type="component" value="Unassembled WGS sequence"/>
</dbReference>
<keyword evidence="4" id="KW-1185">Reference proteome</keyword>
<dbReference type="AlphaFoldDB" id="A0A3P4B893"/>
<organism evidence="3 4">
    <name type="scientific">Pigmentiphaga humi</name>
    <dbReference type="NCBI Taxonomy" id="2478468"/>
    <lineage>
        <taxon>Bacteria</taxon>
        <taxon>Pseudomonadati</taxon>
        <taxon>Pseudomonadota</taxon>
        <taxon>Betaproteobacteria</taxon>
        <taxon>Burkholderiales</taxon>
        <taxon>Alcaligenaceae</taxon>
        <taxon>Pigmentiphaga</taxon>
    </lineage>
</organism>
<name>A0A3P4B893_9BURK</name>
<gene>
    <name evidence="3" type="ORF">PIGHUM_03999</name>
</gene>